<comment type="catalytic activity">
    <reaction evidence="1">
        <text>ATP + protein L-histidine = ADP + protein N-phospho-L-histidine.</text>
        <dbReference type="EC" id="2.7.13.3"/>
    </reaction>
</comment>
<keyword evidence="15" id="KW-1185">Reference proteome</keyword>
<keyword evidence="3 9" id="KW-0597">Phosphoprotein</keyword>
<accession>A0A7W2ERZ4</accession>
<dbReference type="InterPro" id="IPR003594">
    <property type="entry name" value="HATPase_dom"/>
</dbReference>
<keyword evidence="4" id="KW-0732">Signal</keyword>
<dbReference type="SUPFAM" id="SSF55874">
    <property type="entry name" value="ATPase domain of HSP90 chaperone/DNA topoisomerase II/histidine kinase"/>
    <property type="match status" value="1"/>
</dbReference>
<feature type="modified residue" description="4-aspartylphosphate" evidence="9">
    <location>
        <position position="505"/>
    </location>
</feature>
<dbReference type="InterPro" id="IPR001789">
    <property type="entry name" value="Sig_transdc_resp-reg_receiver"/>
</dbReference>
<dbReference type="SMART" id="SM00448">
    <property type="entry name" value="REC"/>
    <property type="match status" value="1"/>
</dbReference>
<feature type="domain" description="Response regulatory" evidence="13">
    <location>
        <begin position="456"/>
        <end position="570"/>
    </location>
</feature>
<keyword evidence="10" id="KW-0175">Coiled coil</keyword>
<dbReference type="Pfam" id="PF00512">
    <property type="entry name" value="HisKA"/>
    <property type="match status" value="1"/>
</dbReference>
<dbReference type="InterPro" id="IPR004358">
    <property type="entry name" value="Sig_transdc_His_kin-like_C"/>
</dbReference>
<dbReference type="GO" id="GO:0000155">
    <property type="term" value="F:phosphorelay sensor kinase activity"/>
    <property type="evidence" value="ECO:0007669"/>
    <property type="project" value="InterPro"/>
</dbReference>
<evidence type="ECO:0000256" key="11">
    <source>
        <dbReference type="SAM" id="Phobius"/>
    </source>
</evidence>
<dbReference type="FunFam" id="3.30.565.10:FF:000010">
    <property type="entry name" value="Sensor histidine kinase RcsC"/>
    <property type="match status" value="1"/>
</dbReference>
<dbReference type="PANTHER" id="PTHR43547:SF2">
    <property type="entry name" value="HYBRID SIGNAL TRANSDUCTION HISTIDINE KINASE C"/>
    <property type="match status" value="1"/>
</dbReference>
<feature type="transmembrane region" description="Helical" evidence="11">
    <location>
        <begin position="106"/>
        <end position="123"/>
    </location>
</feature>
<evidence type="ECO:0000256" key="4">
    <source>
        <dbReference type="ARBA" id="ARBA00022729"/>
    </source>
</evidence>
<dbReference type="InterPro" id="IPR005467">
    <property type="entry name" value="His_kinase_dom"/>
</dbReference>
<evidence type="ECO:0000313" key="14">
    <source>
        <dbReference type="EMBL" id="MBA5637429.1"/>
    </source>
</evidence>
<dbReference type="Proteomes" id="UP000534388">
    <property type="component" value="Unassembled WGS sequence"/>
</dbReference>
<dbReference type="SMART" id="SM00387">
    <property type="entry name" value="HATPase_c"/>
    <property type="match status" value="1"/>
</dbReference>
<dbReference type="SUPFAM" id="SSF47384">
    <property type="entry name" value="Homodimeric domain of signal transducing histidine kinase"/>
    <property type="match status" value="1"/>
</dbReference>
<comment type="caution">
    <text evidence="14">The sequence shown here is derived from an EMBL/GenBank/DDBJ whole genome shotgun (WGS) entry which is preliminary data.</text>
</comment>
<keyword evidence="6" id="KW-0843">Virulence</keyword>
<evidence type="ECO:0000256" key="9">
    <source>
        <dbReference type="PROSITE-ProRule" id="PRU00169"/>
    </source>
</evidence>
<dbReference type="Pfam" id="PF02518">
    <property type="entry name" value="HATPase_c"/>
    <property type="match status" value="1"/>
</dbReference>
<feature type="coiled-coil region" evidence="10">
    <location>
        <begin position="132"/>
        <end position="180"/>
    </location>
</feature>
<dbReference type="InterPro" id="IPR036890">
    <property type="entry name" value="HATPase_C_sf"/>
</dbReference>
<dbReference type="InterPro" id="IPR036097">
    <property type="entry name" value="HisK_dim/P_sf"/>
</dbReference>
<evidence type="ECO:0000256" key="1">
    <source>
        <dbReference type="ARBA" id="ARBA00000085"/>
    </source>
</evidence>
<dbReference type="AlphaFoldDB" id="A0A7W2ERZ4"/>
<dbReference type="InterPro" id="IPR003661">
    <property type="entry name" value="HisK_dim/P_dom"/>
</dbReference>
<dbReference type="SUPFAM" id="SSF52172">
    <property type="entry name" value="CheY-like"/>
    <property type="match status" value="1"/>
</dbReference>
<dbReference type="PRINTS" id="PR00344">
    <property type="entry name" value="BCTRLSENSOR"/>
</dbReference>
<evidence type="ECO:0000256" key="3">
    <source>
        <dbReference type="ARBA" id="ARBA00022553"/>
    </source>
</evidence>
<organism evidence="14 15">
    <name type="scientific">Rugamonas brunnea</name>
    <dbReference type="NCBI Taxonomy" id="2758569"/>
    <lineage>
        <taxon>Bacteria</taxon>
        <taxon>Pseudomonadati</taxon>
        <taxon>Pseudomonadota</taxon>
        <taxon>Betaproteobacteria</taxon>
        <taxon>Burkholderiales</taxon>
        <taxon>Oxalobacteraceae</taxon>
        <taxon>Telluria group</taxon>
        <taxon>Rugamonas</taxon>
    </lineage>
</organism>
<dbReference type="PROSITE" id="PS50110">
    <property type="entry name" value="RESPONSE_REGULATORY"/>
    <property type="match status" value="1"/>
</dbReference>
<evidence type="ECO:0000259" key="12">
    <source>
        <dbReference type="PROSITE" id="PS50109"/>
    </source>
</evidence>
<evidence type="ECO:0000256" key="5">
    <source>
        <dbReference type="ARBA" id="ARBA00023012"/>
    </source>
</evidence>
<feature type="transmembrane region" description="Helical" evidence="11">
    <location>
        <begin position="36"/>
        <end position="58"/>
    </location>
</feature>
<evidence type="ECO:0000256" key="8">
    <source>
        <dbReference type="ARBA" id="ARBA00070152"/>
    </source>
</evidence>
<dbReference type="Gene3D" id="1.10.287.130">
    <property type="match status" value="1"/>
</dbReference>
<feature type="domain" description="Histidine kinase" evidence="12">
    <location>
        <begin position="208"/>
        <end position="426"/>
    </location>
</feature>
<keyword evidence="11" id="KW-0472">Membrane</keyword>
<evidence type="ECO:0000256" key="6">
    <source>
        <dbReference type="ARBA" id="ARBA00023026"/>
    </source>
</evidence>
<dbReference type="InterPro" id="IPR058544">
    <property type="entry name" value="ETR1_N"/>
</dbReference>
<evidence type="ECO:0000259" key="13">
    <source>
        <dbReference type="PROSITE" id="PS50110"/>
    </source>
</evidence>
<dbReference type="EMBL" id="JACEZT010000005">
    <property type="protein sequence ID" value="MBA5637429.1"/>
    <property type="molecule type" value="Genomic_DNA"/>
</dbReference>
<dbReference type="PROSITE" id="PS50109">
    <property type="entry name" value="HIS_KIN"/>
    <property type="match status" value="1"/>
</dbReference>
<reference evidence="14 15" key="1">
    <citation type="submission" date="2020-07" db="EMBL/GenBank/DDBJ databases">
        <title>Novel species isolated from subtropical streams in China.</title>
        <authorList>
            <person name="Lu H."/>
        </authorList>
    </citation>
    <scope>NUCLEOTIDE SEQUENCE [LARGE SCALE GENOMIC DNA]</scope>
    <source>
        <strain evidence="14 15">LX20W</strain>
    </source>
</reference>
<dbReference type="CDD" id="cd00082">
    <property type="entry name" value="HisKA"/>
    <property type="match status" value="1"/>
</dbReference>
<evidence type="ECO:0000256" key="2">
    <source>
        <dbReference type="ARBA" id="ARBA00012438"/>
    </source>
</evidence>
<gene>
    <name evidence="14" type="ORF">H3H37_10225</name>
</gene>
<protein>
    <recommendedName>
        <fullName evidence="8">Virulence sensor protein BvgS</fullName>
        <ecNumber evidence="2">2.7.13.3</ecNumber>
    </recommendedName>
</protein>
<dbReference type="Gene3D" id="3.40.50.2300">
    <property type="match status" value="1"/>
</dbReference>
<dbReference type="Gene3D" id="3.30.565.10">
    <property type="entry name" value="Histidine kinase-like ATPase, C-terminal domain"/>
    <property type="match status" value="1"/>
</dbReference>
<feature type="transmembrane region" description="Helical" evidence="11">
    <location>
        <begin position="70"/>
        <end position="94"/>
    </location>
</feature>
<evidence type="ECO:0000313" key="15">
    <source>
        <dbReference type="Proteomes" id="UP000534388"/>
    </source>
</evidence>
<comment type="function">
    <text evidence="7">Member of the two-component regulatory system BvgS/BvgA. Phosphorylates BvgA via a four-step phosphorelay in response to environmental signals.</text>
</comment>
<keyword evidence="5" id="KW-0902">Two-component regulatory system</keyword>
<dbReference type="Pfam" id="PF00072">
    <property type="entry name" value="Response_reg"/>
    <property type="match status" value="1"/>
</dbReference>
<dbReference type="CDD" id="cd16922">
    <property type="entry name" value="HATPase_EvgS-ArcB-TorS-like"/>
    <property type="match status" value="1"/>
</dbReference>
<proteinExistence type="predicted"/>
<dbReference type="EC" id="2.7.13.3" evidence="2"/>
<dbReference type="InterPro" id="IPR011006">
    <property type="entry name" value="CheY-like_superfamily"/>
</dbReference>
<dbReference type="PANTHER" id="PTHR43547">
    <property type="entry name" value="TWO-COMPONENT HISTIDINE KINASE"/>
    <property type="match status" value="1"/>
</dbReference>
<name>A0A7W2ERZ4_9BURK</name>
<dbReference type="CDD" id="cd17580">
    <property type="entry name" value="REC_2_DhkD-like"/>
    <property type="match status" value="1"/>
</dbReference>
<sequence length="574" mass="63151">MTRRRRHMLGFLAKTFSEDGFMPHGHCYLWTPDLLWTYVVSDTMIGLAYFTIPVAMLYFVRKRSDLQFSWIFVCFSIFIFACGTTHFLAVWTIWHPDYWLDALLKAATAAASVVTAILLWPLVPKALLIPSMHQLNQALQDRERELAERKRVETALVALNESLELRVAERTAEVLAAQREVNELLVKERAGRKEAERVSLMKDEFLLTLSHELRTPLNSIFGWTQILDSNCEDAAIVRKGIEVIDRNVRLQTRLIDELLDLSSIASGKIRLDMQPVELATVISAAVESIMPAAESKNIALECVADPAAPLVSGDPARLQQVLWNLLTNAVKFTPKDGRISLQLEQVGNYMVLTIADTGEGIPEDFLPFVFERFSQADSSTRRRHGGLGVGLAVARNLIELHGGHISVSSAGAGQGTTFCISLPIRARNDAEARAVRARAGERIGAPAALPMLDGLRVLVVDDEPDARGVLQQLFEQQHARPACAASVDEALAAVAADNPHVVICDIGMPGRDGYDFIAALRAHGDTRPVVALSAFARAEDRVRSLQAGFQAHLSKPVDPAELLALVASLAGHYH</sequence>
<evidence type="ECO:0000256" key="10">
    <source>
        <dbReference type="SAM" id="Coils"/>
    </source>
</evidence>
<keyword evidence="11" id="KW-0812">Transmembrane</keyword>
<evidence type="ECO:0000256" key="7">
    <source>
        <dbReference type="ARBA" id="ARBA00058004"/>
    </source>
</evidence>
<dbReference type="SMART" id="SM00388">
    <property type="entry name" value="HisKA"/>
    <property type="match status" value="1"/>
</dbReference>
<keyword evidence="11" id="KW-1133">Transmembrane helix</keyword>
<dbReference type="Pfam" id="PF25487">
    <property type="entry name" value="ETR1_N"/>
    <property type="match status" value="1"/>
</dbReference>